<dbReference type="InterPro" id="IPR035919">
    <property type="entry name" value="EAL_sf"/>
</dbReference>
<dbReference type="PROSITE" id="PS50883">
    <property type="entry name" value="EAL"/>
    <property type="match status" value="1"/>
</dbReference>
<evidence type="ECO:0000313" key="2">
    <source>
        <dbReference type="EMBL" id="ODN42382.1"/>
    </source>
</evidence>
<dbReference type="SMART" id="SM00052">
    <property type="entry name" value="EAL"/>
    <property type="match status" value="1"/>
</dbReference>
<dbReference type="CDD" id="cd01948">
    <property type="entry name" value="EAL"/>
    <property type="match status" value="1"/>
</dbReference>
<keyword evidence="3" id="KW-1185">Reference proteome</keyword>
<dbReference type="InterPro" id="IPR001633">
    <property type="entry name" value="EAL_dom"/>
</dbReference>
<dbReference type="InterPro" id="IPR050706">
    <property type="entry name" value="Cyclic-di-GMP_PDE-like"/>
</dbReference>
<dbReference type="PANTHER" id="PTHR33121:SF70">
    <property type="entry name" value="SIGNALING PROTEIN YKOW"/>
    <property type="match status" value="1"/>
</dbReference>
<dbReference type="PANTHER" id="PTHR33121">
    <property type="entry name" value="CYCLIC DI-GMP PHOSPHODIESTERASE PDEF"/>
    <property type="match status" value="1"/>
</dbReference>
<accession>A0ABX3A2D0</accession>
<protein>
    <recommendedName>
        <fullName evidence="1">EAL domain-containing protein</fullName>
    </recommendedName>
</protein>
<name>A0ABX3A2D0_9GAMM</name>
<evidence type="ECO:0000313" key="3">
    <source>
        <dbReference type="Proteomes" id="UP000094329"/>
    </source>
</evidence>
<organism evidence="2 3">
    <name type="scientific">Piscirickettsia litoralis</name>
    <dbReference type="NCBI Taxonomy" id="1891921"/>
    <lineage>
        <taxon>Bacteria</taxon>
        <taxon>Pseudomonadati</taxon>
        <taxon>Pseudomonadota</taxon>
        <taxon>Gammaproteobacteria</taxon>
        <taxon>Thiotrichales</taxon>
        <taxon>Piscirickettsiaceae</taxon>
        <taxon>Piscirickettsia</taxon>
    </lineage>
</organism>
<reference evidence="2 3" key="1">
    <citation type="submission" date="2016-08" db="EMBL/GenBank/DDBJ databases">
        <title>Draft genome sequence of Candidatus Piscirickettsia litoralis, from seawater.</title>
        <authorList>
            <person name="Wan X."/>
            <person name="Lee A.J."/>
            <person name="Hou S."/>
            <person name="Donachie S.P."/>
        </authorList>
    </citation>
    <scope>NUCLEOTIDE SEQUENCE [LARGE SCALE GENOMIC DNA]</scope>
    <source>
        <strain evidence="2 3">Y2</strain>
    </source>
</reference>
<evidence type="ECO:0000259" key="1">
    <source>
        <dbReference type="PROSITE" id="PS50883"/>
    </source>
</evidence>
<dbReference type="Pfam" id="PF00563">
    <property type="entry name" value="EAL"/>
    <property type="match status" value="1"/>
</dbReference>
<gene>
    <name evidence="2" type="ORF">BGC07_04830</name>
</gene>
<dbReference type="SUPFAM" id="SSF141868">
    <property type="entry name" value="EAL domain-like"/>
    <property type="match status" value="1"/>
</dbReference>
<sequence>MDLKKTCESYQKLEKNTGKNLIVSVNISMYQMKDDIVNNIKSIILDSGINPNHLELEITESHIMSNPEQAITILLNLKELGINIAIDDFGTGYSSLSYLTQLPIDRLKIDSSFTKKVPEDEQSVKVVQSIISLAKSLNLKITAEGVENKKQFEFLKKLHCEEVQGYLLSHPLSEEELLEFLEANAHGMLIE</sequence>
<dbReference type="Proteomes" id="UP000094329">
    <property type="component" value="Unassembled WGS sequence"/>
</dbReference>
<feature type="domain" description="EAL" evidence="1">
    <location>
        <begin position="1"/>
        <end position="185"/>
    </location>
</feature>
<dbReference type="EMBL" id="MDTU01000001">
    <property type="protein sequence ID" value="ODN42382.1"/>
    <property type="molecule type" value="Genomic_DNA"/>
</dbReference>
<proteinExistence type="predicted"/>
<dbReference type="Gene3D" id="3.20.20.450">
    <property type="entry name" value="EAL domain"/>
    <property type="match status" value="1"/>
</dbReference>
<comment type="caution">
    <text evidence="2">The sequence shown here is derived from an EMBL/GenBank/DDBJ whole genome shotgun (WGS) entry which is preliminary data.</text>
</comment>